<sequence length="639" mass="69601">MSGSAATSFIDQLKLLYDNKLYSNVTALFSLAHPISIHCADFMTVSAKFQSYVYCGDAYVQLGDFKRAEALYQKAIQLKKSAAKAKGKGPASIISGDVTSENDIKYQIHVCHVNMKQPNQAISAYRRQAAGTTVYCRSVDDYLTHAALYLTSVRNLWPSSAYLPWTGQAQHAKHRRRALPSVPRRARPTAPRRAACAAVPATGEITTAAGARCSACPATRRCSDAGSGTCRRAPTGSGLKRHSALCERHFDPQFIVRHYEHVINGEVVRIMRGLPTLTPDAVPTIFPESPSYYTRRVPPRRKPVHRVSLPPPTSRKRSPAKTTPPASATSAMDTASNVTAPTRLDADATPLEAGPAVEPEVAPAEPSESDAVEVVECEVTPAFPYKDLPLPSSRWARHVISEKPLVIAYSTCRVSDDQPGHLVTEKLVLVREHECHAECHVYLEGRRLSSFEGTGGTDYPQTLLQRLDRVERCQGLGQPGDFHVDEHCLPPYLEMRESRLHSVQCCGARSTRAGLSDKCQHAKSLLRKKRARLERKMRMRECPSASELVAVTEWPQPVTAADIADTSHGGSVEWEPDEVGATATGADAESVTSSIVVTEDIAGDSLGAGNVGSESAPAAEREAVPYRNLIVLGQMAMYV</sequence>
<name>A0ACB7SNA2_HYAAI</name>
<proteinExistence type="predicted"/>
<dbReference type="Proteomes" id="UP000821845">
    <property type="component" value="Chromosome 4"/>
</dbReference>
<comment type="caution">
    <text evidence="1">The sequence shown here is derived from an EMBL/GenBank/DDBJ whole genome shotgun (WGS) entry which is preliminary data.</text>
</comment>
<keyword evidence="2" id="KW-1185">Reference proteome</keyword>
<protein>
    <submittedName>
        <fullName evidence="1">Uncharacterized protein</fullName>
    </submittedName>
</protein>
<evidence type="ECO:0000313" key="2">
    <source>
        <dbReference type="Proteomes" id="UP000821845"/>
    </source>
</evidence>
<evidence type="ECO:0000313" key="1">
    <source>
        <dbReference type="EMBL" id="KAH6934134.1"/>
    </source>
</evidence>
<reference evidence="1" key="1">
    <citation type="submission" date="2020-05" db="EMBL/GenBank/DDBJ databases">
        <title>Large-scale comparative analyses of tick genomes elucidate their genetic diversity and vector capacities.</title>
        <authorList>
            <person name="Jia N."/>
            <person name="Wang J."/>
            <person name="Shi W."/>
            <person name="Du L."/>
            <person name="Sun Y."/>
            <person name="Zhan W."/>
            <person name="Jiang J."/>
            <person name="Wang Q."/>
            <person name="Zhang B."/>
            <person name="Ji P."/>
            <person name="Sakyi L.B."/>
            <person name="Cui X."/>
            <person name="Yuan T."/>
            <person name="Jiang B."/>
            <person name="Yang W."/>
            <person name="Lam T.T.-Y."/>
            <person name="Chang Q."/>
            <person name="Ding S."/>
            <person name="Wang X."/>
            <person name="Zhu J."/>
            <person name="Ruan X."/>
            <person name="Zhao L."/>
            <person name="Wei J."/>
            <person name="Que T."/>
            <person name="Du C."/>
            <person name="Cheng J."/>
            <person name="Dai P."/>
            <person name="Han X."/>
            <person name="Huang E."/>
            <person name="Gao Y."/>
            <person name="Liu J."/>
            <person name="Shao H."/>
            <person name="Ye R."/>
            <person name="Li L."/>
            <person name="Wei W."/>
            <person name="Wang X."/>
            <person name="Wang C."/>
            <person name="Yang T."/>
            <person name="Huo Q."/>
            <person name="Li W."/>
            <person name="Guo W."/>
            <person name="Chen H."/>
            <person name="Zhou L."/>
            <person name="Ni X."/>
            <person name="Tian J."/>
            <person name="Zhou Y."/>
            <person name="Sheng Y."/>
            <person name="Liu T."/>
            <person name="Pan Y."/>
            <person name="Xia L."/>
            <person name="Li J."/>
            <person name="Zhao F."/>
            <person name="Cao W."/>
        </authorList>
    </citation>
    <scope>NUCLEOTIDE SEQUENCE</scope>
    <source>
        <strain evidence="1">Hyas-2018</strain>
    </source>
</reference>
<dbReference type="EMBL" id="CM023484">
    <property type="protein sequence ID" value="KAH6934134.1"/>
    <property type="molecule type" value="Genomic_DNA"/>
</dbReference>
<organism evidence="1 2">
    <name type="scientific">Hyalomma asiaticum</name>
    <name type="common">Tick</name>
    <dbReference type="NCBI Taxonomy" id="266040"/>
    <lineage>
        <taxon>Eukaryota</taxon>
        <taxon>Metazoa</taxon>
        <taxon>Ecdysozoa</taxon>
        <taxon>Arthropoda</taxon>
        <taxon>Chelicerata</taxon>
        <taxon>Arachnida</taxon>
        <taxon>Acari</taxon>
        <taxon>Parasitiformes</taxon>
        <taxon>Ixodida</taxon>
        <taxon>Ixodoidea</taxon>
        <taxon>Ixodidae</taxon>
        <taxon>Hyalomminae</taxon>
        <taxon>Hyalomma</taxon>
    </lineage>
</organism>
<gene>
    <name evidence="1" type="ORF">HPB50_020672</name>
</gene>
<accession>A0ACB7SNA2</accession>